<dbReference type="NCBIfam" id="TIGR00229">
    <property type="entry name" value="sensory_box"/>
    <property type="match status" value="1"/>
</dbReference>
<evidence type="ECO:0000256" key="6">
    <source>
        <dbReference type="ARBA" id="ARBA00022679"/>
    </source>
</evidence>
<evidence type="ECO:0000256" key="16">
    <source>
        <dbReference type="PROSITE-ProRule" id="PRU00110"/>
    </source>
</evidence>
<dbReference type="GO" id="GO:0005524">
    <property type="term" value="F:ATP binding"/>
    <property type="evidence" value="ECO:0007669"/>
    <property type="project" value="UniProtKB-KW"/>
</dbReference>
<dbReference type="InterPro" id="IPR001789">
    <property type="entry name" value="Sig_transdc_resp-reg_receiver"/>
</dbReference>
<sequence>MPTPTASSETLAAQLLTQSPQPVLHLGRDGAVQYANAAAEQLLKQLDESGAGREMLLGLADPAVGPAPAEITLAGRVFLLTAVPAPVGRTLYLTDITAQHHTRRQLDEERQFLETVLYLLPTGVAIFDAQQRFRYVNPAAIRNDAIRAWVIGKNNFEYCAYRNHPMQMAEQRRQQFERARETRAEVSWEETIDSPSGPRHWLRLYWPVFHADGSLRMVVGSSADITDRYRAEQEVQRARQAAEAAVRARETFLANMSHEIRTPMNGVLGMAGLLARTELSARQLDYLNVIRHSGNHLLSVLNDVLDVAKITSGKLELEHAAFDLGALVHLASQAQAFRAAEKSLAFHLELPDPAAPLLVLGDSHRLQQVLLNLVSNALKFTSQGRVTLLLERRAETEAAVTVHFRVTDTGIGVPAAKQELIFGSFAQAYADTTRNFGGTGLGLTISSSLVEQLGGHLVVGSVPDEGSTFAFTLTFPKAAPDELPMARLDSADSPAHQVRGWRVLLVEDHDVNRQLAQLVLEHYGVLVDAAENGTRALALFARHDYDIILMDIQMPDLSGLDVTAAMRQSPEAWRARTPIIALTANAIRADNEKYLAAGMDDYLAKPFEEAELLRKMCALYRGPQPAAPQFELSELLDMAHGSSTFVARILNSFLASTPAVLQQLQSAAAANDWPAAAAAVHKLKPTLKLLHVAELLAAVRILEMSPASLPDRTRAAEQLIDALPRLLNALRQWLKEHHAA</sequence>
<evidence type="ECO:0000256" key="10">
    <source>
        <dbReference type="ARBA" id="ARBA00022840"/>
    </source>
</evidence>
<dbReference type="SUPFAM" id="SSF47226">
    <property type="entry name" value="Histidine-containing phosphotransfer domain, HPT domain"/>
    <property type="match status" value="1"/>
</dbReference>
<evidence type="ECO:0000259" key="20">
    <source>
        <dbReference type="PROSITE" id="PS50113"/>
    </source>
</evidence>
<dbReference type="PROSITE" id="PS50113">
    <property type="entry name" value="PAC"/>
    <property type="match status" value="1"/>
</dbReference>
<dbReference type="SUPFAM" id="SSF47384">
    <property type="entry name" value="Homodimeric domain of signal transducing histidine kinase"/>
    <property type="match status" value="1"/>
</dbReference>
<evidence type="ECO:0000256" key="2">
    <source>
        <dbReference type="ARBA" id="ARBA00004651"/>
    </source>
</evidence>
<dbReference type="PANTHER" id="PTHR45339">
    <property type="entry name" value="HYBRID SIGNAL TRANSDUCTION HISTIDINE KINASE J"/>
    <property type="match status" value="1"/>
</dbReference>
<evidence type="ECO:0000256" key="13">
    <source>
        <dbReference type="ARBA" id="ARBA00023136"/>
    </source>
</evidence>
<dbReference type="Gene3D" id="1.10.287.130">
    <property type="match status" value="1"/>
</dbReference>
<dbReference type="FunFam" id="1.10.287.130:FF:000002">
    <property type="entry name" value="Two-component osmosensing histidine kinase"/>
    <property type="match status" value="1"/>
</dbReference>
<dbReference type="SMART" id="SM00388">
    <property type="entry name" value="HisKA"/>
    <property type="match status" value="1"/>
</dbReference>
<dbReference type="InterPro" id="IPR008207">
    <property type="entry name" value="Sig_transdc_His_kin_Hpt_dom"/>
</dbReference>
<keyword evidence="5 17" id="KW-0597">Phosphoprotein</keyword>
<evidence type="ECO:0000259" key="21">
    <source>
        <dbReference type="PROSITE" id="PS50894"/>
    </source>
</evidence>
<evidence type="ECO:0000256" key="5">
    <source>
        <dbReference type="ARBA" id="ARBA00022553"/>
    </source>
</evidence>
<dbReference type="SUPFAM" id="SSF52172">
    <property type="entry name" value="CheY-like"/>
    <property type="match status" value="1"/>
</dbReference>
<dbReference type="RefSeq" id="WP_129920909.1">
    <property type="nucleotide sequence ID" value="NZ_SEWE01000016.1"/>
</dbReference>
<dbReference type="PANTHER" id="PTHR45339:SF1">
    <property type="entry name" value="HYBRID SIGNAL TRANSDUCTION HISTIDINE KINASE J"/>
    <property type="match status" value="1"/>
</dbReference>
<evidence type="ECO:0000259" key="19">
    <source>
        <dbReference type="PROSITE" id="PS50110"/>
    </source>
</evidence>
<feature type="domain" description="Response regulatory" evidence="19">
    <location>
        <begin position="502"/>
        <end position="620"/>
    </location>
</feature>
<evidence type="ECO:0000256" key="12">
    <source>
        <dbReference type="ARBA" id="ARBA00023012"/>
    </source>
</evidence>
<dbReference type="Gene3D" id="3.40.50.2300">
    <property type="match status" value="1"/>
</dbReference>
<evidence type="ECO:0000256" key="15">
    <source>
        <dbReference type="ARBA" id="ARBA00068150"/>
    </source>
</evidence>
<reference evidence="22 23" key="1">
    <citation type="submission" date="2019-02" db="EMBL/GenBank/DDBJ databases">
        <title>Bacterial novel species isolated from soil.</title>
        <authorList>
            <person name="Jung H.-Y."/>
        </authorList>
    </citation>
    <scope>NUCLEOTIDE SEQUENCE [LARGE SCALE GENOMIC DNA]</scope>
    <source>
        <strain evidence="22 23">1-3-3-3</strain>
    </source>
</reference>
<proteinExistence type="predicted"/>
<dbReference type="EC" id="2.7.13.3" evidence="3"/>
<dbReference type="Pfam" id="PF00512">
    <property type="entry name" value="HisKA"/>
    <property type="match status" value="1"/>
</dbReference>
<dbReference type="Gene3D" id="3.30.565.10">
    <property type="entry name" value="Histidine kinase-like ATPase, C-terminal domain"/>
    <property type="match status" value="1"/>
</dbReference>
<comment type="subunit">
    <text evidence="14">At low DSF concentrations, interacts with RpfF.</text>
</comment>
<dbReference type="InterPro" id="IPR036097">
    <property type="entry name" value="HisK_dim/P_sf"/>
</dbReference>
<dbReference type="PROSITE" id="PS50894">
    <property type="entry name" value="HPT"/>
    <property type="match status" value="1"/>
</dbReference>
<keyword evidence="6" id="KW-0808">Transferase</keyword>
<dbReference type="InterPro" id="IPR011006">
    <property type="entry name" value="CheY-like_superfamily"/>
</dbReference>
<dbReference type="Gene3D" id="3.30.450.20">
    <property type="entry name" value="PAS domain"/>
    <property type="match status" value="1"/>
</dbReference>
<evidence type="ECO:0000256" key="17">
    <source>
        <dbReference type="PROSITE-ProRule" id="PRU00169"/>
    </source>
</evidence>
<evidence type="ECO:0000256" key="9">
    <source>
        <dbReference type="ARBA" id="ARBA00022777"/>
    </source>
</evidence>
<dbReference type="InterPro" id="IPR000700">
    <property type="entry name" value="PAS-assoc_C"/>
</dbReference>
<organism evidence="22 23">
    <name type="scientific">Hymenobacter persicinus</name>
    <dbReference type="NCBI Taxonomy" id="2025506"/>
    <lineage>
        <taxon>Bacteria</taxon>
        <taxon>Pseudomonadati</taxon>
        <taxon>Bacteroidota</taxon>
        <taxon>Cytophagia</taxon>
        <taxon>Cytophagales</taxon>
        <taxon>Hymenobacteraceae</taxon>
        <taxon>Hymenobacter</taxon>
    </lineage>
</organism>
<feature type="domain" description="HPt" evidence="21">
    <location>
        <begin position="642"/>
        <end position="737"/>
    </location>
</feature>
<dbReference type="InterPro" id="IPR005467">
    <property type="entry name" value="His_kinase_dom"/>
</dbReference>
<dbReference type="Gene3D" id="1.20.120.160">
    <property type="entry name" value="HPT domain"/>
    <property type="match status" value="1"/>
</dbReference>
<evidence type="ECO:0000256" key="14">
    <source>
        <dbReference type="ARBA" id="ARBA00064003"/>
    </source>
</evidence>
<keyword evidence="8" id="KW-0547">Nucleotide-binding</keyword>
<evidence type="ECO:0000256" key="3">
    <source>
        <dbReference type="ARBA" id="ARBA00012438"/>
    </source>
</evidence>
<evidence type="ECO:0000313" key="22">
    <source>
        <dbReference type="EMBL" id="RYU79909.1"/>
    </source>
</evidence>
<dbReference type="InterPro" id="IPR036890">
    <property type="entry name" value="HATPase_C_sf"/>
</dbReference>
<gene>
    <name evidence="22" type="ORF">EWM57_09495</name>
</gene>
<dbReference type="InterPro" id="IPR003594">
    <property type="entry name" value="HATPase_dom"/>
</dbReference>
<dbReference type="Proteomes" id="UP000294155">
    <property type="component" value="Unassembled WGS sequence"/>
</dbReference>
<dbReference type="EMBL" id="SEWE01000016">
    <property type="protein sequence ID" value="RYU79909.1"/>
    <property type="molecule type" value="Genomic_DNA"/>
</dbReference>
<keyword evidence="4" id="KW-1003">Cell membrane</keyword>
<comment type="caution">
    <text evidence="22">The sequence shown here is derived from an EMBL/GenBank/DDBJ whole genome shotgun (WGS) entry which is preliminary data.</text>
</comment>
<evidence type="ECO:0000256" key="7">
    <source>
        <dbReference type="ARBA" id="ARBA00022692"/>
    </source>
</evidence>
<dbReference type="Pfam" id="PF01627">
    <property type="entry name" value="Hpt"/>
    <property type="match status" value="1"/>
</dbReference>
<dbReference type="InterPro" id="IPR000014">
    <property type="entry name" value="PAS"/>
</dbReference>
<keyword evidence="9" id="KW-0418">Kinase</keyword>
<accession>A0A4Q5LC68</accession>
<dbReference type="SUPFAM" id="SSF55785">
    <property type="entry name" value="PYP-like sensor domain (PAS domain)"/>
    <property type="match status" value="1"/>
</dbReference>
<feature type="modified residue" description="4-aspartylphosphate" evidence="17">
    <location>
        <position position="551"/>
    </location>
</feature>
<evidence type="ECO:0000256" key="8">
    <source>
        <dbReference type="ARBA" id="ARBA00022741"/>
    </source>
</evidence>
<evidence type="ECO:0000313" key="23">
    <source>
        <dbReference type="Proteomes" id="UP000294155"/>
    </source>
</evidence>
<evidence type="ECO:0000256" key="1">
    <source>
        <dbReference type="ARBA" id="ARBA00000085"/>
    </source>
</evidence>
<keyword evidence="7" id="KW-0812">Transmembrane</keyword>
<dbReference type="PRINTS" id="PR00344">
    <property type="entry name" value="BCTRLSENSOR"/>
</dbReference>
<feature type="modified residue" description="Phosphohistidine" evidence="16">
    <location>
        <position position="681"/>
    </location>
</feature>
<dbReference type="SMART" id="SM00448">
    <property type="entry name" value="REC"/>
    <property type="match status" value="1"/>
</dbReference>
<dbReference type="InterPro" id="IPR035965">
    <property type="entry name" value="PAS-like_dom_sf"/>
</dbReference>
<evidence type="ECO:0000256" key="11">
    <source>
        <dbReference type="ARBA" id="ARBA00022989"/>
    </source>
</evidence>
<keyword evidence="13" id="KW-0472">Membrane</keyword>
<dbReference type="InterPro" id="IPR003661">
    <property type="entry name" value="HisK_dim/P_dom"/>
</dbReference>
<dbReference type="InterPro" id="IPR013656">
    <property type="entry name" value="PAS_4"/>
</dbReference>
<keyword evidence="10" id="KW-0067">ATP-binding</keyword>
<dbReference type="PROSITE" id="PS50110">
    <property type="entry name" value="RESPONSE_REGULATORY"/>
    <property type="match status" value="1"/>
</dbReference>
<dbReference type="SUPFAM" id="SSF55874">
    <property type="entry name" value="ATPase domain of HSP90 chaperone/DNA topoisomerase II/histidine kinase"/>
    <property type="match status" value="1"/>
</dbReference>
<feature type="domain" description="Histidine kinase" evidence="18">
    <location>
        <begin position="255"/>
        <end position="477"/>
    </location>
</feature>
<dbReference type="InterPro" id="IPR004358">
    <property type="entry name" value="Sig_transdc_His_kin-like_C"/>
</dbReference>
<evidence type="ECO:0000256" key="4">
    <source>
        <dbReference type="ARBA" id="ARBA00022475"/>
    </source>
</evidence>
<keyword evidence="12" id="KW-0902">Two-component regulatory system</keyword>
<dbReference type="CDD" id="cd00130">
    <property type="entry name" value="PAS"/>
    <property type="match status" value="1"/>
</dbReference>
<dbReference type="Pfam" id="PF08448">
    <property type="entry name" value="PAS_4"/>
    <property type="match status" value="1"/>
</dbReference>
<dbReference type="PROSITE" id="PS50109">
    <property type="entry name" value="HIS_KIN"/>
    <property type="match status" value="1"/>
</dbReference>
<evidence type="ECO:0000259" key="18">
    <source>
        <dbReference type="PROSITE" id="PS50109"/>
    </source>
</evidence>
<dbReference type="FunFam" id="3.30.565.10:FF:000010">
    <property type="entry name" value="Sensor histidine kinase RcsC"/>
    <property type="match status" value="1"/>
</dbReference>
<dbReference type="GO" id="GO:0000155">
    <property type="term" value="F:phosphorelay sensor kinase activity"/>
    <property type="evidence" value="ECO:0007669"/>
    <property type="project" value="InterPro"/>
</dbReference>
<keyword evidence="23" id="KW-1185">Reference proteome</keyword>
<dbReference type="Pfam" id="PF00072">
    <property type="entry name" value="Response_reg"/>
    <property type="match status" value="1"/>
</dbReference>
<dbReference type="CDD" id="cd00082">
    <property type="entry name" value="HisKA"/>
    <property type="match status" value="1"/>
</dbReference>
<feature type="domain" description="PAC" evidence="20">
    <location>
        <begin position="186"/>
        <end position="237"/>
    </location>
</feature>
<dbReference type="SMART" id="SM00387">
    <property type="entry name" value="HATPase_c"/>
    <property type="match status" value="1"/>
</dbReference>
<protein>
    <recommendedName>
        <fullName evidence="15">Sensory/regulatory protein RpfC</fullName>
        <ecNumber evidence="3">2.7.13.3</ecNumber>
    </recommendedName>
</protein>
<comment type="catalytic activity">
    <reaction evidence="1">
        <text>ATP + protein L-histidine = ADP + protein N-phospho-L-histidine.</text>
        <dbReference type="EC" id="2.7.13.3"/>
    </reaction>
</comment>
<keyword evidence="11" id="KW-1133">Transmembrane helix</keyword>
<dbReference type="CDD" id="cd17546">
    <property type="entry name" value="REC_hyHK_CKI1_RcsC-like"/>
    <property type="match status" value="1"/>
</dbReference>
<dbReference type="OrthoDB" id="9797097at2"/>
<dbReference type="CDD" id="cd16922">
    <property type="entry name" value="HATPase_EvgS-ArcB-TorS-like"/>
    <property type="match status" value="1"/>
</dbReference>
<dbReference type="InterPro" id="IPR036641">
    <property type="entry name" value="HPT_dom_sf"/>
</dbReference>
<dbReference type="GO" id="GO:0005886">
    <property type="term" value="C:plasma membrane"/>
    <property type="evidence" value="ECO:0007669"/>
    <property type="project" value="UniProtKB-SubCell"/>
</dbReference>
<comment type="subcellular location">
    <subcellularLocation>
        <location evidence="2">Cell membrane</location>
        <topology evidence="2">Multi-pass membrane protein</topology>
    </subcellularLocation>
</comment>
<dbReference type="AlphaFoldDB" id="A0A4Q5LC68"/>
<dbReference type="Pfam" id="PF02518">
    <property type="entry name" value="HATPase_c"/>
    <property type="match status" value="1"/>
</dbReference>
<name>A0A4Q5LC68_9BACT</name>